<evidence type="ECO:0000313" key="4">
    <source>
        <dbReference type="EMBL" id="MDO1560281.1"/>
    </source>
</evidence>
<evidence type="ECO:0000256" key="2">
    <source>
        <dbReference type="ARBA" id="ARBA00022946"/>
    </source>
</evidence>
<accession>A0ABT8SPI1</accession>
<dbReference type="InterPro" id="IPR042272">
    <property type="entry name" value="ATP12_ATP_synth-F1-assembly_N"/>
</dbReference>
<keyword evidence="2" id="KW-0809">Transit peptide</keyword>
<dbReference type="Pfam" id="PF07542">
    <property type="entry name" value="ATP12"/>
    <property type="match status" value="1"/>
</dbReference>
<keyword evidence="3" id="KW-0143">Chaperone</keyword>
<gene>
    <name evidence="4" type="ORF">Q0812_12660</name>
</gene>
<evidence type="ECO:0000313" key="5">
    <source>
        <dbReference type="Proteomes" id="UP001169063"/>
    </source>
</evidence>
<reference evidence="4" key="1">
    <citation type="submission" date="2023-07" db="EMBL/GenBank/DDBJ databases">
        <title>Brevundimonas soil sp. nov., isolated from the soil of chemical plant.</title>
        <authorList>
            <person name="Wu N."/>
        </authorList>
    </citation>
    <scope>NUCLEOTIDE SEQUENCE</scope>
    <source>
        <strain evidence="4">XZ-24</strain>
    </source>
</reference>
<organism evidence="4 5">
    <name type="scientific">Peiella sedimenti</name>
    <dbReference type="NCBI Taxonomy" id="3061083"/>
    <lineage>
        <taxon>Bacteria</taxon>
        <taxon>Pseudomonadati</taxon>
        <taxon>Pseudomonadota</taxon>
        <taxon>Alphaproteobacteria</taxon>
        <taxon>Caulobacterales</taxon>
        <taxon>Caulobacteraceae</taxon>
        <taxon>Peiella</taxon>
    </lineage>
</organism>
<dbReference type="InterPro" id="IPR023335">
    <property type="entry name" value="ATP12_ortho_dom_sf"/>
</dbReference>
<evidence type="ECO:0000256" key="1">
    <source>
        <dbReference type="ARBA" id="ARBA00008231"/>
    </source>
</evidence>
<dbReference type="Gene3D" id="3.30.2180.10">
    <property type="entry name" value="ATP12-like"/>
    <property type="match status" value="1"/>
</dbReference>
<proteinExistence type="inferred from homology"/>
<dbReference type="RefSeq" id="WP_302110713.1">
    <property type="nucleotide sequence ID" value="NZ_JAUKTR010000006.1"/>
</dbReference>
<evidence type="ECO:0000256" key="3">
    <source>
        <dbReference type="ARBA" id="ARBA00023186"/>
    </source>
</evidence>
<dbReference type="PANTHER" id="PTHR21013:SF10">
    <property type="entry name" value="ATP SYNTHASE MITOCHONDRIAL F1 COMPLEX ASSEMBLY FACTOR 2"/>
    <property type="match status" value="1"/>
</dbReference>
<dbReference type="Proteomes" id="UP001169063">
    <property type="component" value="Unassembled WGS sequence"/>
</dbReference>
<name>A0ABT8SPI1_9CAUL</name>
<comment type="similarity">
    <text evidence="1">Belongs to the ATP12 family.</text>
</comment>
<protein>
    <submittedName>
        <fullName evidence="4">ATP12 family protein</fullName>
    </submittedName>
</protein>
<dbReference type="SUPFAM" id="SSF160909">
    <property type="entry name" value="ATP12-like"/>
    <property type="match status" value="1"/>
</dbReference>
<dbReference type="PANTHER" id="PTHR21013">
    <property type="entry name" value="ATP SYNTHASE MITOCHONDRIAL F1 COMPLEX ASSEMBLY FACTOR 2/ATP12 PROTEIN, MITOCHONDRIAL PRECURSOR"/>
    <property type="match status" value="1"/>
</dbReference>
<dbReference type="Gene3D" id="1.10.3580.10">
    <property type="entry name" value="ATP12 ATPase"/>
    <property type="match status" value="1"/>
</dbReference>
<comment type="caution">
    <text evidence="4">The sequence shown here is derived from an EMBL/GenBank/DDBJ whole genome shotgun (WGS) entry which is preliminary data.</text>
</comment>
<sequence length="258" mass="28191">MKTPPSMSLDPTIAPRKGFREAEDRVRRFWTEASASEAEGGFGVRLDHRDLKTSAGRRLVLPTQALAAAVAAEWAAQGEYLRPETMPLTRLAYTAIDRVADHHAEVAEEAVRYLGSDVLCYPADQPRSLVQRQAERWGPWRDWAAERFGCPLKVGSGVSHVAQPAVALSAALARAQAQDAFRLTGLAHAAALFGSTVLAFAVLEGVLTGEEAFELSRLDEAFQVEQWGEDEEAAERTAALRKEALVVARWFGLLAQPL</sequence>
<dbReference type="EMBL" id="JAUKTR010000006">
    <property type="protein sequence ID" value="MDO1560281.1"/>
    <property type="molecule type" value="Genomic_DNA"/>
</dbReference>
<dbReference type="InterPro" id="IPR011419">
    <property type="entry name" value="ATP12_ATP_synth-F1-assembly"/>
</dbReference>
<keyword evidence="5" id="KW-1185">Reference proteome</keyword>